<keyword evidence="3" id="KW-1185">Reference proteome</keyword>
<protein>
    <submittedName>
        <fullName evidence="2">Uncharacterized protein</fullName>
    </submittedName>
</protein>
<organism evidence="2 3">
    <name type="scientific">Micromonospora krabiensis</name>
    <dbReference type="NCBI Taxonomy" id="307121"/>
    <lineage>
        <taxon>Bacteria</taxon>
        <taxon>Bacillati</taxon>
        <taxon>Actinomycetota</taxon>
        <taxon>Actinomycetes</taxon>
        <taxon>Micromonosporales</taxon>
        <taxon>Micromonosporaceae</taxon>
        <taxon>Micromonospora</taxon>
    </lineage>
</organism>
<evidence type="ECO:0000256" key="1">
    <source>
        <dbReference type="SAM" id="MobiDB-lite"/>
    </source>
</evidence>
<dbReference type="STRING" id="307121.GA0070620_6113"/>
<reference evidence="3" key="1">
    <citation type="submission" date="2016-06" db="EMBL/GenBank/DDBJ databases">
        <authorList>
            <person name="Varghese N."/>
        </authorList>
    </citation>
    <scope>NUCLEOTIDE SEQUENCE [LARGE SCALE GENOMIC DNA]</scope>
    <source>
        <strain evidence="3">DSM 45344</strain>
    </source>
</reference>
<sequence length="58" mass="6286">MTGNNGHNGVANARRTRLAAGWVPEHHLEPREYEVTDGPVANVRRSRAEHDPAAGAES</sequence>
<dbReference type="EMBL" id="LT598496">
    <property type="protein sequence ID" value="SBV30516.1"/>
    <property type="molecule type" value="Genomic_DNA"/>
</dbReference>
<name>A0A1C3ND52_9ACTN</name>
<evidence type="ECO:0000313" key="3">
    <source>
        <dbReference type="Proteomes" id="UP000199393"/>
    </source>
</evidence>
<dbReference type="RefSeq" id="WP_172836533.1">
    <property type="nucleotide sequence ID" value="NZ_JBHRWG010000002.1"/>
</dbReference>
<proteinExistence type="predicted"/>
<accession>A0A1C3ND52</accession>
<dbReference type="Proteomes" id="UP000199393">
    <property type="component" value="Chromosome I"/>
</dbReference>
<dbReference type="AlphaFoldDB" id="A0A1C3ND52"/>
<gene>
    <name evidence="2" type="ORF">GA0070620_6113</name>
</gene>
<feature type="region of interest" description="Disordered" evidence="1">
    <location>
        <begin position="29"/>
        <end position="58"/>
    </location>
</feature>
<evidence type="ECO:0000313" key="2">
    <source>
        <dbReference type="EMBL" id="SBV30516.1"/>
    </source>
</evidence>